<comment type="caution">
    <text evidence="5">The sequence shown here is derived from an EMBL/GenBank/DDBJ whole genome shotgun (WGS) entry which is preliminary data.</text>
</comment>
<dbReference type="Pfam" id="PF05042">
    <property type="entry name" value="Caleosin"/>
    <property type="match status" value="1"/>
</dbReference>
<accession>A0A9W4WKI2</accession>
<dbReference type="InterPro" id="IPR007736">
    <property type="entry name" value="Caleosin-related"/>
</dbReference>
<evidence type="ECO:0000256" key="3">
    <source>
        <dbReference type="SAM" id="Phobius"/>
    </source>
</evidence>
<protein>
    <submittedName>
        <fullName evidence="5">117_t:CDS:1</fullName>
    </submittedName>
</protein>
<sequence length="227" mass="25661">MSEQVKTTADEAPMTKERKVPLDPEEHLGNAGLPRACIAASREHPQGSSGRKSNKSAKTHDLGFNIFFSIFVATVIHGSFSYVTQKSWIPFLGNPFFNIYIEGIHNAKHGSDSETYDTEGRFVPEKFEEIFSKYDRNNKDGLNFTDIIHMMHVNANLFDLFGWFATALEWGTLYMLCVDNKGIINKEDVRACYDGSLFYRMSSLNQQNKVGGWLKPGITSLKSQTEE</sequence>
<evidence type="ECO:0000313" key="6">
    <source>
        <dbReference type="Proteomes" id="UP001153678"/>
    </source>
</evidence>
<dbReference type="PANTHER" id="PTHR31495:SF0">
    <property type="entry name" value="BINDING PROTEIN CALEOSIN, PUTATIVE (AFU_ORTHOLOGUE AFUA_5G13750)-RELATED"/>
    <property type="match status" value="1"/>
</dbReference>
<reference evidence="5" key="1">
    <citation type="submission" date="2022-08" db="EMBL/GenBank/DDBJ databases">
        <authorList>
            <person name="Kallberg Y."/>
            <person name="Tangrot J."/>
            <person name="Rosling A."/>
        </authorList>
    </citation>
    <scope>NUCLEOTIDE SEQUENCE</scope>
    <source>
        <strain evidence="5">Wild A</strain>
    </source>
</reference>
<feature type="compositionally biased region" description="Basic and acidic residues" evidence="2">
    <location>
        <begin position="13"/>
        <end position="26"/>
    </location>
</feature>
<evidence type="ECO:0000259" key="4">
    <source>
        <dbReference type="PROSITE" id="PS50222"/>
    </source>
</evidence>
<keyword evidence="3" id="KW-1133">Transmembrane helix</keyword>
<keyword evidence="6" id="KW-1185">Reference proteome</keyword>
<proteinExistence type="inferred from homology"/>
<evidence type="ECO:0000256" key="1">
    <source>
        <dbReference type="ARBA" id="ARBA00006765"/>
    </source>
</evidence>
<feature type="region of interest" description="Disordered" evidence="2">
    <location>
        <begin position="1"/>
        <end position="26"/>
    </location>
</feature>
<keyword evidence="3" id="KW-0472">Membrane</keyword>
<dbReference type="GO" id="GO:0004497">
    <property type="term" value="F:monooxygenase activity"/>
    <property type="evidence" value="ECO:0007669"/>
    <property type="project" value="TreeGrafter"/>
</dbReference>
<dbReference type="PANTHER" id="PTHR31495">
    <property type="entry name" value="PEROXYGENASE 3-RELATED"/>
    <property type="match status" value="1"/>
</dbReference>
<comment type="similarity">
    <text evidence="1">Belongs to the caleosin family.</text>
</comment>
<dbReference type="EMBL" id="CAMKVN010000519">
    <property type="protein sequence ID" value="CAI2168777.1"/>
    <property type="molecule type" value="Genomic_DNA"/>
</dbReference>
<dbReference type="OrthoDB" id="640742at2759"/>
<evidence type="ECO:0000313" key="5">
    <source>
        <dbReference type="EMBL" id="CAI2168777.1"/>
    </source>
</evidence>
<dbReference type="GO" id="GO:0005509">
    <property type="term" value="F:calcium ion binding"/>
    <property type="evidence" value="ECO:0007669"/>
    <property type="project" value="InterPro"/>
</dbReference>
<gene>
    <name evidence="5" type="ORF">FWILDA_LOCUS3753</name>
</gene>
<dbReference type="InterPro" id="IPR002048">
    <property type="entry name" value="EF_hand_dom"/>
</dbReference>
<dbReference type="SUPFAM" id="SSF47473">
    <property type="entry name" value="EF-hand"/>
    <property type="match status" value="1"/>
</dbReference>
<name>A0A9W4WKI2_9GLOM</name>
<feature type="transmembrane region" description="Helical" evidence="3">
    <location>
        <begin position="62"/>
        <end position="83"/>
    </location>
</feature>
<dbReference type="AlphaFoldDB" id="A0A9W4WKI2"/>
<keyword evidence="3" id="KW-0812">Transmembrane</keyword>
<evidence type="ECO:0000256" key="2">
    <source>
        <dbReference type="SAM" id="MobiDB-lite"/>
    </source>
</evidence>
<dbReference type="Proteomes" id="UP001153678">
    <property type="component" value="Unassembled WGS sequence"/>
</dbReference>
<dbReference type="InterPro" id="IPR011992">
    <property type="entry name" value="EF-hand-dom_pair"/>
</dbReference>
<dbReference type="PROSITE" id="PS50222">
    <property type="entry name" value="EF_HAND_2"/>
    <property type="match status" value="1"/>
</dbReference>
<organism evidence="5 6">
    <name type="scientific">Funneliformis geosporum</name>
    <dbReference type="NCBI Taxonomy" id="1117311"/>
    <lineage>
        <taxon>Eukaryota</taxon>
        <taxon>Fungi</taxon>
        <taxon>Fungi incertae sedis</taxon>
        <taxon>Mucoromycota</taxon>
        <taxon>Glomeromycotina</taxon>
        <taxon>Glomeromycetes</taxon>
        <taxon>Glomerales</taxon>
        <taxon>Glomeraceae</taxon>
        <taxon>Funneliformis</taxon>
    </lineage>
</organism>
<feature type="domain" description="EF-hand" evidence="4">
    <location>
        <begin position="122"/>
        <end position="157"/>
    </location>
</feature>